<accession>A0AAC8Q2M9</accession>
<dbReference type="GO" id="GO:0016020">
    <property type="term" value="C:membrane"/>
    <property type="evidence" value="ECO:0007669"/>
    <property type="project" value="UniProtKB-SubCell"/>
</dbReference>
<dbReference type="InterPro" id="IPR017941">
    <property type="entry name" value="Rieske_2Fe-2S"/>
</dbReference>
<dbReference type="PROSITE" id="PS51296">
    <property type="entry name" value="RIESKE"/>
    <property type="match status" value="1"/>
</dbReference>
<dbReference type="GO" id="GO:0016491">
    <property type="term" value="F:oxidoreductase activity"/>
    <property type="evidence" value="ECO:0007669"/>
    <property type="project" value="UniProtKB-KW"/>
</dbReference>
<evidence type="ECO:0000259" key="10">
    <source>
        <dbReference type="PROSITE" id="PS51296"/>
    </source>
</evidence>
<evidence type="ECO:0000256" key="5">
    <source>
        <dbReference type="ARBA" id="ARBA00022989"/>
    </source>
</evidence>
<reference evidence="11 13" key="1">
    <citation type="submission" date="2015-05" db="EMBL/GenBank/DDBJ databases">
        <title>Genome assembly of Archangium gephyra DSM 2261.</title>
        <authorList>
            <person name="Sharma G."/>
            <person name="Subramanian S."/>
        </authorList>
    </citation>
    <scope>NUCLEOTIDE SEQUENCE [LARGE SCALE GENOMIC DNA]</scope>
    <source>
        <strain evidence="11 13">DSM 2261</strain>
    </source>
</reference>
<keyword evidence="6" id="KW-0560">Oxidoreductase</keyword>
<evidence type="ECO:0000256" key="4">
    <source>
        <dbReference type="ARBA" id="ARBA00022723"/>
    </source>
</evidence>
<keyword evidence="3" id="KW-0001">2Fe-2S</keyword>
<reference evidence="12 14" key="2">
    <citation type="submission" date="2018-08" db="EMBL/GenBank/DDBJ databases">
        <title>Genomic Encyclopedia of Archaeal and Bacterial Type Strains, Phase II (KMG-II): from individual species to whole genera.</title>
        <authorList>
            <person name="Goeker M."/>
        </authorList>
    </citation>
    <scope>NUCLEOTIDE SEQUENCE [LARGE SCALE GENOMIC DNA]</scope>
    <source>
        <strain evidence="12 14">DSM 2261</strain>
    </source>
</reference>
<dbReference type="GO" id="GO:0046872">
    <property type="term" value="F:metal ion binding"/>
    <property type="evidence" value="ECO:0007669"/>
    <property type="project" value="UniProtKB-KW"/>
</dbReference>
<dbReference type="GO" id="GO:0051537">
    <property type="term" value="F:2 iron, 2 sulfur cluster binding"/>
    <property type="evidence" value="ECO:0007669"/>
    <property type="project" value="UniProtKB-KW"/>
</dbReference>
<dbReference type="Proteomes" id="UP000035579">
    <property type="component" value="Chromosome"/>
</dbReference>
<keyword evidence="7" id="KW-0408">Iron</keyword>
<dbReference type="EMBL" id="CP011509">
    <property type="protein sequence ID" value="AKI99853.1"/>
    <property type="molecule type" value="Genomic_DNA"/>
</dbReference>
<comment type="subcellular location">
    <subcellularLocation>
        <location evidence="1">Membrane</location>
    </subcellularLocation>
</comment>
<dbReference type="InterPro" id="IPR050584">
    <property type="entry name" value="Cholesterol_7-desaturase"/>
</dbReference>
<evidence type="ECO:0000313" key="11">
    <source>
        <dbReference type="EMBL" id="AKI99853.1"/>
    </source>
</evidence>
<dbReference type="CDD" id="cd03469">
    <property type="entry name" value="Rieske_RO_Alpha_N"/>
    <property type="match status" value="1"/>
</dbReference>
<feature type="domain" description="Rieske" evidence="10">
    <location>
        <begin position="16"/>
        <end position="116"/>
    </location>
</feature>
<organism evidence="11 13">
    <name type="scientific">Archangium gephyra</name>
    <dbReference type="NCBI Taxonomy" id="48"/>
    <lineage>
        <taxon>Bacteria</taxon>
        <taxon>Pseudomonadati</taxon>
        <taxon>Myxococcota</taxon>
        <taxon>Myxococcia</taxon>
        <taxon>Myxococcales</taxon>
        <taxon>Cystobacterineae</taxon>
        <taxon>Archangiaceae</taxon>
        <taxon>Archangium</taxon>
    </lineage>
</organism>
<dbReference type="PANTHER" id="PTHR21266">
    <property type="entry name" value="IRON-SULFUR DOMAIN CONTAINING PROTEIN"/>
    <property type="match status" value="1"/>
</dbReference>
<evidence type="ECO:0000256" key="2">
    <source>
        <dbReference type="ARBA" id="ARBA00022692"/>
    </source>
</evidence>
<dbReference type="PANTHER" id="PTHR21266:SF32">
    <property type="entry name" value="CHOLESTEROL 7-DESATURASE NVD"/>
    <property type="match status" value="1"/>
</dbReference>
<sequence>MESLPNAPLPDVTRFFHPVLPARKLKDKPVRVELAGRAYALFRDAQGRPAALADACPHRMAPLSAGRVTREGQLECPYHGWRFDADGRGRSPSQPELKKCDARAFQLVERFGYLWLSARDTPLSAFPDFAPEGYGFNGAFSMLFRAPLHVTLDNFSEDEHTPFVHTRLGWDRSQTKDISYEAHNLEDRTEVRYRAPQRRSFLIPLLLLRNGDFFQNHWVTRFDPVRTDYTLTWTGPAGEQRPFTTRAIIFFVPETAHTTRLHTFSFAQLHDERLRPLMPLVRRVTLVLSWFEIRDDARFIPLVAHTPYSLKGMRLGKYDKPLIHHRKLLERLYFAQGEASSPPTPLPLPEAANG</sequence>
<keyword evidence="14" id="KW-1185">Reference proteome</keyword>
<evidence type="ECO:0000256" key="1">
    <source>
        <dbReference type="ARBA" id="ARBA00004370"/>
    </source>
</evidence>
<dbReference type="AlphaFoldDB" id="A0AAC8Q2M9"/>
<protein>
    <submittedName>
        <fullName evidence="11 12">Rieske</fullName>
    </submittedName>
</protein>
<dbReference type="KEGG" id="age:AA314_01480"/>
<proteinExistence type="predicted"/>
<evidence type="ECO:0000256" key="7">
    <source>
        <dbReference type="ARBA" id="ARBA00023004"/>
    </source>
</evidence>
<evidence type="ECO:0000256" key="6">
    <source>
        <dbReference type="ARBA" id="ARBA00023002"/>
    </source>
</evidence>
<dbReference type="InterPro" id="IPR036922">
    <property type="entry name" value="Rieske_2Fe-2S_sf"/>
</dbReference>
<dbReference type="EMBL" id="QUMU01000004">
    <property type="protein sequence ID" value="REG33433.1"/>
    <property type="molecule type" value="Genomic_DNA"/>
</dbReference>
<dbReference type="RefSeq" id="WP_245682392.1">
    <property type="nucleotide sequence ID" value="NZ_CP011509.1"/>
</dbReference>
<keyword evidence="5" id="KW-1133">Transmembrane helix</keyword>
<evidence type="ECO:0000256" key="9">
    <source>
        <dbReference type="ARBA" id="ARBA00023136"/>
    </source>
</evidence>
<evidence type="ECO:0000313" key="12">
    <source>
        <dbReference type="EMBL" id="REG33433.1"/>
    </source>
</evidence>
<dbReference type="Proteomes" id="UP000256345">
    <property type="component" value="Unassembled WGS sequence"/>
</dbReference>
<keyword evidence="9" id="KW-0472">Membrane</keyword>
<dbReference type="Gene3D" id="2.102.10.10">
    <property type="entry name" value="Rieske [2Fe-2S] iron-sulphur domain"/>
    <property type="match status" value="1"/>
</dbReference>
<evidence type="ECO:0000313" key="14">
    <source>
        <dbReference type="Proteomes" id="UP000256345"/>
    </source>
</evidence>
<keyword evidence="2" id="KW-0812">Transmembrane</keyword>
<dbReference type="Gene3D" id="3.90.380.10">
    <property type="entry name" value="Naphthalene 1,2-dioxygenase Alpha Subunit, Chain A, domain 1"/>
    <property type="match status" value="1"/>
</dbReference>
<evidence type="ECO:0000313" key="13">
    <source>
        <dbReference type="Proteomes" id="UP000035579"/>
    </source>
</evidence>
<dbReference type="SUPFAM" id="SSF55961">
    <property type="entry name" value="Bet v1-like"/>
    <property type="match status" value="1"/>
</dbReference>
<dbReference type="Pfam" id="PF00355">
    <property type="entry name" value="Rieske"/>
    <property type="match status" value="1"/>
</dbReference>
<evidence type="ECO:0000256" key="8">
    <source>
        <dbReference type="ARBA" id="ARBA00023014"/>
    </source>
</evidence>
<keyword evidence="8" id="KW-0411">Iron-sulfur</keyword>
<gene>
    <name evidence="11" type="ORF">AA314_01480</name>
    <name evidence="12" type="ORF">ATI61_104724</name>
</gene>
<evidence type="ECO:0000256" key="3">
    <source>
        <dbReference type="ARBA" id="ARBA00022714"/>
    </source>
</evidence>
<dbReference type="GO" id="GO:0005737">
    <property type="term" value="C:cytoplasm"/>
    <property type="evidence" value="ECO:0007669"/>
    <property type="project" value="TreeGrafter"/>
</dbReference>
<name>A0AAC8Q2M9_9BACT</name>
<keyword evidence="4" id="KW-0479">Metal-binding</keyword>
<dbReference type="SUPFAM" id="SSF50022">
    <property type="entry name" value="ISP domain"/>
    <property type="match status" value="1"/>
</dbReference>